<dbReference type="InterPro" id="IPR043128">
    <property type="entry name" value="Rev_trsase/Diguanyl_cyclase"/>
</dbReference>
<dbReference type="InterPro" id="IPR001969">
    <property type="entry name" value="Aspartic_peptidase_AS"/>
</dbReference>
<dbReference type="PROSITE" id="PS50158">
    <property type="entry name" value="ZF_CCHC"/>
    <property type="match status" value="1"/>
</dbReference>
<dbReference type="InterPro" id="IPR001584">
    <property type="entry name" value="Integrase_cat-core"/>
</dbReference>
<dbReference type="GO" id="GO:0006508">
    <property type="term" value="P:proteolysis"/>
    <property type="evidence" value="ECO:0007669"/>
    <property type="project" value="InterPro"/>
</dbReference>
<dbReference type="GO" id="GO:0003964">
    <property type="term" value="F:RNA-directed DNA polymerase activity"/>
    <property type="evidence" value="ECO:0007669"/>
    <property type="project" value="UniProtKB-KW"/>
</dbReference>
<feature type="compositionally biased region" description="Polar residues" evidence="8">
    <location>
        <begin position="464"/>
        <end position="479"/>
    </location>
</feature>
<dbReference type="SMART" id="SM00343">
    <property type="entry name" value="ZnF_C2HC"/>
    <property type="match status" value="1"/>
</dbReference>
<dbReference type="GO" id="GO:0004519">
    <property type="term" value="F:endonuclease activity"/>
    <property type="evidence" value="ECO:0007669"/>
    <property type="project" value="UniProtKB-KW"/>
</dbReference>
<dbReference type="PANTHER" id="PTHR37984">
    <property type="entry name" value="PROTEIN CBG26694"/>
    <property type="match status" value="1"/>
</dbReference>
<dbReference type="Pfam" id="PF00098">
    <property type="entry name" value="zf-CCHC"/>
    <property type="match status" value="1"/>
</dbReference>
<keyword evidence="7" id="KW-0863">Zinc-finger</keyword>
<feature type="domain" description="Integrase catalytic" evidence="10">
    <location>
        <begin position="1196"/>
        <end position="1359"/>
    </location>
</feature>
<reference evidence="11" key="1">
    <citation type="submission" date="2021-03" db="EMBL/GenBank/DDBJ databases">
        <authorList>
            <person name="Bekaert M."/>
        </authorList>
    </citation>
    <scope>NUCLEOTIDE SEQUENCE</scope>
</reference>
<dbReference type="FunFam" id="1.10.340.70:FF:000001">
    <property type="entry name" value="Retrovirus-related Pol polyprotein from transposon gypsy-like Protein"/>
    <property type="match status" value="1"/>
</dbReference>
<feature type="domain" description="CCHC-type" evidence="9">
    <location>
        <begin position="516"/>
        <end position="529"/>
    </location>
</feature>
<dbReference type="InterPro" id="IPR050951">
    <property type="entry name" value="Retrovirus_Pol_polyprotein"/>
</dbReference>
<protein>
    <recommendedName>
        <fullName evidence="13">Endonuclease</fullName>
    </recommendedName>
</protein>
<dbReference type="SUPFAM" id="SSF53098">
    <property type="entry name" value="Ribonuclease H-like"/>
    <property type="match status" value="1"/>
</dbReference>
<feature type="region of interest" description="Disordered" evidence="8">
    <location>
        <begin position="387"/>
        <end position="479"/>
    </location>
</feature>
<keyword evidence="4" id="KW-0255">Endonuclease</keyword>
<dbReference type="InterPro" id="IPR012337">
    <property type="entry name" value="RNaseH-like_sf"/>
</dbReference>
<dbReference type="InterPro" id="IPR036397">
    <property type="entry name" value="RNaseH_sf"/>
</dbReference>
<keyword evidence="12" id="KW-1185">Reference proteome</keyword>
<dbReference type="OrthoDB" id="95964at2759"/>
<dbReference type="Gene3D" id="4.10.60.10">
    <property type="entry name" value="Zinc finger, CCHC-type"/>
    <property type="match status" value="1"/>
</dbReference>
<evidence type="ECO:0000259" key="10">
    <source>
        <dbReference type="PROSITE" id="PS50994"/>
    </source>
</evidence>
<dbReference type="Pfam" id="PF00665">
    <property type="entry name" value="rve"/>
    <property type="match status" value="1"/>
</dbReference>
<evidence type="ECO:0000256" key="7">
    <source>
        <dbReference type="PROSITE-ProRule" id="PRU00047"/>
    </source>
</evidence>
<dbReference type="SUPFAM" id="SSF57756">
    <property type="entry name" value="Retrovirus zinc finger-like domains"/>
    <property type="match status" value="1"/>
</dbReference>
<evidence type="ECO:0000256" key="3">
    <source>
        <dbReference type="ARBA" id="ARBA00022722"/>
    </source>
</evidence>
<dbReference type="GO" id="GO:0003676">
    <property type="term" value="F:nucleic acid binding"/>
    <property type="evidence" value="ECO:0007669"/>
    <property type="project" value="InterPro"/>
</dbReference>
<evidence type="ECO:0000259" key="9">
    <source>
        <dbReference type="PROSITE" id="PS50158"/>
    </source>
</evidence>
<organism evidence="11 12">
    <name type="scientific">Mytilus edulis</name>
    <name type="common">Blue mussel</name>
    <dbReference type="NCBI Taxonomy" id="6550"/>
    <lineage>
        <taxon>Eukaryota</taxon>
        <taxon>Metazoa</taxon>
        <taxon>Spiralia</taxon>
        <taxon>Lophotrochozoa</taxon>
        <taxon>Mollusca</taxon>
        <taxon>Bivalvia</taxon>
        <taxon>Autobranchia</taxon>
        <taxon>Pteriomorphia</taxon>
        <taxon>Mytilida</taxon>
        <taxon>Mytiloidea</taxon>
        <taxon>Mytilidae</taxon>
        <taxon>Mytilinae</taxon>
        <taxon>Mytilus</taxon>
    </lineage>
</organism>
<keyword evidence="7" id="KW-0479">Metal-binding</keyword>
<keyword evidence="7" id="KW-0862">Zinc</keyword>
<dbReference type="Gene3D" id="3.30.420.10">
    <property type="entry name" value="Ribonuclease H-like superfamily/Ribonuclease H"/>
    <property type="match status" value="1"/>
</dbReference>
<dbReference type="InterPro" id="IPR041588">
    <property type="entry name" value="Integrase_H2C2"/>
</dbReference>
<dbReference type="EMBL" id="CAJPWZ010003115">
    <property type="protein sequence ID" value="CAG2252309.1"/>
    <property type="molecule type" value="Genomic_DNA"/>
</dbReference>
<dbReference type="InterPro" id="IPR021109">
    <property type="entry name" value="Peptidase_aspartic_dom_sf"/>
</dbReference>
<feature type="compositionally biased region" description="Acidic residues" evidence="8">
    <location>
        <begin position="185"/>
        <end position="199"/>
    </location>
</feature>
<evidence type="ECO:0000313" key="11">
    <source>
        <dbReference type="EMBL" id="CAG2252309.1"/>
    </source>
</evidence>
<dbReference type="InterPro" id="IPR001878">
    <property type="entry name" value="Znf_CCHC"/>
</dbReference>
<dbReference type="InterPro" id="IPR036875">
    <property type="entry name" value="Znf_CCHC_sf"/>
</dbReference>
<dbReference type="GO" id="GO:0008270">
    <property type="term" value="F:zinc ion binding"/>
    <property type="evidence" value="ECO:0007669"/>
    <property type="project" value="UniProtKB-KW"/>
</dbReference>
<feature type="compositionally biased region" description="Basic residues" evidence="8">
    <location>
        <begin position="392"/>
        <end position="416"/>
    </location>
</feature>
<dbReference type="PANTHER" id="PTHR37984:SF15">
    <property type="entry name" value="INTEGRASE CATALYTIC DOMAIN-CONTAINING PROTEIN"/>
    <property type="match status" value="1"/>
</dbReference>
<feature type="compositionally biased region" description="Basic and acidic residues" evidence="8">
    <location>
        <begin position="444"/>
        <end position="463"/>
    </location>
</feature>
<dbReference type="GO" id="GO:0015074">
    <property type="term" value="P:DNA integration"/>
    <property type="evidence" value="ECO:0007669"/>
    <property type="project" value="InterPro"/>
</dbReference>
<keyword evidence="1" id="KW-0808">Transferase</keyword>
<dbReference type="SUPFAM" id="SSF56672">
    <property type="entry name" value="DNA/RNA polymerases"/>
    <property type="match status" value="1"/>
</dbReference>
<feature type="compositionally biased region" description="Basic and acidic residues" evidence="8">
    <location>
        <begin position="111"/>
        <end position="127"/>
    </location>
</feature>
<feature type="region of interest" description="Disordered" evidence="8">
    <location>
        <begin position="36"/>
        <end position="74"/>
    </location>
</feature>
<comment type="caution">
    <text evidence="11">The sequence shown here is derived from an EMBL/GenBank/DDBJ whole genome shotgun (WGS) entry which is preliminary data.</text>
</comment>
<evidence type="ECO:0000256" key="6">
    <source>
        <dbReference type="ARBA" id="ARBA00022918"/>
    </source>
</evidence>
<evidence type="ECO:0000256" key="1">
    <source>
        <dbReference type="ARBA" id="ARBA00022679"/>
    </source>
</evidence>
<dbReference type="InterPro" id="IPR034122">
    <property type="entry name" value="Retropepsin-like_bacterial"/>
</dbReference>
<keyword evidence="6" id="KW-0695">RNA-directed DNA polymerase</keyword>
<evidence type="ECO:0000256" key="8">
    <source>
        <dbReference type="SAM" id="MobiDB-lite"/>
    </source>
</evidence>
<evidence type="ECO:0000256" key="2">
    <source>
        <dbReference type="ARBA" id="ARBA00022695"/>
    </source>
</evidence>
<evidence type="ECO:0008006" key="13">
    <source>
        <dbReference type="Google" id="ProtNLM"/>
    </source>
</evidence>
<feature type="compositionally biased region" description="Basic and acidic residues" evidence="8">
    <location>
        <begin position="146"/>
        <end position="157"/>
    </location>
</feature>
<dbReference type="PROSITE" id="PS00141">
    <property type="entry name" value="ASP_PROTEASE"/>
    <property type="match status" value="1"/>
</dbReference>
<accession>A0A8S3V2G5</accession>
<feature type="region of interest" description="Disordered" evidence="8">
    <location>
        <begin position="146"/>
        <end position="199"/>
    </location>
</feature>
<sequence length="1501" mass="171369">MCHIALARYIFGILGGICFSFSDPVIRISFNYGKKNPALPRPGERSEIDTETDALETDTDGNMYTDFSEPETDDRDVTVVPKVSLINLPSTSSIPNSSDIRPRRSLRLSRKREVQTESEREEPEMQSHGDTAGVYAIQSAFKGFHSDTKLTEKGETRKAKKRPTKSKSDPGRLHPVMSNFAIQSDSDDSSDESSYEDSIEGSIDTCYITEPKRKPAMSSNVKLPAYTGKEKWEVYYKRFEAVSKLSHWDDNTKLAELLPRLQGEAGDFAFDQLTQRTLSSYTRLTKEIHNRFGTFETKKNYKTLFNRRNQKSDEKPEAYAAELKRIYDKAYKNRDMKIRQEDLLQRFLMGLSDHDSRVHVELYKEPNTIEEAVQEVITFTEAISPQEEHTVSKFKRQVRQVKGKQKTNSKKSKNKGKKQDDQSLSEDSDQTNPPKSGFTTVDIEQIKDIIKRVNQEQRRDENIQKPNGYQGNSHFSSTPNYVPDSHSYNRRENINTVNPPSQQGYGSQDTKKHFACYYCGQPGHFARNCFSNPKRQPDFKRSQPWNEGRTREVTPPTLDFSSSSSVEVLSRNKSSFNEVIDFSQGENENLCSSCDDSSEQNLISPQFIGRQVLRSEGVYIEGHVQGTEVNFTVDTGASRTVLSRRAFQQIPFAKRPLLKKSNMLASADGKPLHELGKAIFDIKLGDLPFEIEVVVAEIEDEALLGLDVLMKADCGPANLRLSDGIMLLGDTSIPCQQIGLPERVRKIRVADNFSIPPRSEMLIDVFIDRYEDDQILGSFDFVLDPTEDILQRYPVVMAPTIVNIEKDVTSLVRILNPFDTEFTLYQDTVIGEAESLIKEPEILVSCEDKAEVSNFSVVRRIKLGDHKPVQWETNTGIIRNISKKGTADGGKSGIVPDHLQDLFLESTKERSAEECDIISNLLNKFSNAFSKNDMDLGLTNLTENCIDTGDARPVKQPPRRVPLTYVNEEKKLPLTELTKKSNAFIWSNECQKSFEQQLKEVFMSPEIMGYPLDKGDFILDTDAKEKKVFKSLNVVKTRKQTEEANTWTIWKTGHTIPELKKLQEEDEAIGHIFKWKTDGKRPPWRDVESLSPATRHYWHLWESLFFKENLLFKEFSKRDETADQIQFLTPQKLKTEILAQMHNSITSGHLGKKKTKAKLSQRFYWYEMREDITIWLAKCDICQANKPPVKGYRAPLGSMPTGGPWDRLATDILGPLPVTPRHNKYVLTVTDHFTKWVEVFPVPDSTAVTCAYLILNDVICRYGCPLALHSDQGRNYESDIFQELCSMLDIRKTRTSVRNPKGNGQTERFNRSLLSMIKSYLQGEQTDWDLNLGCLAGAYRSTPNESTSLTPNLLMLGREIRFPVEVTQAKVLVQGEVQVNPGDFVCELRERLQKAHSVARKHLSANAKRRKDYYDQKVNLVIYNIFDKVWYLNETKKEGISPKLQPLYLGPCLITKKLNEINFQIQLDAKGTRKVINHNKLKPYIGENIPKWMKIVEKQSS</sequence>
<proteinExistence type="predicted"/>
<dbReference type="SUPFAM" id="SSF50630">
    <property type="entry name" value="Acid proteases"/>
    <property type="match status" value="1"/>
</dbReference>
<dbReference type="Pfam" id="PF13975">
    <property type="entry name" value="gag-asp_proteas"/>
    <property type="match status" value="1"/>
</dbReference>
<feature type="compositionally biased region" description="Acidic residues" evidence="8">
    <location>
        <begin position="49"/>
        <end position="59"/>
    </location>
</feature>
<dbReference type="CDD" id="cd05483">
    <property type="entry name" value="retropepsin_like_bacteria"/>
    <property type="match status" value="1"/>
</dbReference>
<keyword evidence="3" id="KW-0540">Nuclease</keyword>
<dbReference type="Proteomes" id="UP000683360">
    <property type="component" value="Unassembled WGS sequence"/>
</dbReference>
<dbReference type="PROSITE" id="PS50994">
    <property type="entry name" value="INTEGRASE"/>
    <property type="match status" value="1"/>
</dbReference>
<keyword evidence="2" id="KW-0548">Nucleotidyltransferase</keyword>
<feature type="region of interest" description="Disordered" evidence="8">
    <location>
        <begin position="536"/>
        <end position="562"/>
    </location>
</feature>
<dbReference type="Gene3D" id="2.40.70.10">
    <property type="entry name" value="Acid Proteases"/>
    <property type="match status" value="1"/>
</dbReference>
<evidence type="ECO:0000313" key="12">
    <source>
        <dbReference type="Proteomes" id="UP000683360"/>
    </source>
</evidence>
<dbReference type="GO" id="GO:0004190">
    <property type="term" value="F:aspartic-type endopeptidase activity"/>
    <property type="evidence" value="ECO:0007669"/>
    <property type="project" value="InterPro"/>
</dbReference>
<name>A0A8S3V2G5_MYTED</name>
<dbReference type="Gene3D" id="3.30.70.270">
    <property type="match status" value="1"/>
</dbReference>
<keyword evidence="5" id="KW-0378">Hydrolase</keyword>
<dbReference type="Gene3D" id="1.10.340.70">
    <property type="match status" value="1"/>
</dbReference>
<gene>
    <name evidence="11" type="ORF">MEDL_63891</name>
</gene>
<evidence type="ECO:0000256" key="5">
    <source>
        <dbReference type="ARBA" id="ARBA00022801"/>
    </source>
</evidence>
<dbReference type="FunFam" id="3.30.420.10:FF:000032">
    <property type="entry name" value="Retrovirus-related Pol polyprotein from transposon 297-like Protein"/>
    <property type="match status" value="1"/>
</dbReference>
<dbReference type="InterPro" id="IPR043502">
    <property type="entry name" value="DNA/RNA_pol_sf"/>
</dbReference>
<evidence type="ECO:0000256" key="4">
    <source>
        <dbReference type="ARBA" id="ARBA00022759"/>
    </source>
</evidence>
<feature type="region of interest" description="Disordered" evidence="8">
    <location>
        <begin position="88"/>
        <end position="129"/>
    </location>
</feature>
<dbReference type="Pfam" id="PF17921">
    <property type="entry name" value="Integrase_H2C2"/>
    <property type="match status" value="1"/>
</dbReference>